<dbReference type="EMBL" id="UYRX01000609">
    <property type="protein sequence ID" value="VDK84463.1"/>
    <property type="molecule type" value="Genomic_DNA"/>
</dbReference>
<keyword evidence="1" id="KW-0812">Transmembrane</keyword>
<evidence type="ECO:0000313" key="2">
    <source>
        <dbReference type="EMBL" id="VDK84463.1"/>
    </source>
</evidence>
<evidence type="ECO:0000256" key="1">
    <source>
        <dbReference type="SAM" id="Phobius"/>
    </source>
</evidence>
<dbReference type="AlphaFoldDB" id="A0A3P6TMH8"/>
<dbReference type="OMA" id="QHILFNI"/>
<dbReference type="Proteomes" id="UP000277928">
    <property type="component" value="Unassembled WGS sequence"/>
</dbReference>
<evidence type="ECO:0000313" key="3">
    <source>
        <dbReference type="Proteomes" id="UP000277928"/>
    </source>
</evidence>
<gene>
    <name evidence="2" type="ORF">NLS_LOCUS6669</name>
</gene>
<dbReference type="OrthoDB" id="5855225at2759"/>
<accession>A0A3P6TMH8</accession>
<keyword evidence="1" id="KW-1133">Transmembrane helix</keyword>
<reference evidence="2 3" key="1">
    <citation type="submission" date="2018-08" db="EMBL/GenBank/DDBJ databases">
        <authorList>
            <person name="Laetsch R D."/>
            <person name="Stevens L."/>
            <person name="Kumar S."/>
            <person name="Blaxter L. M."/>
        </authorList>
    </citation>
    <scope>NUCLEOTIDE SEQUENCE [LARGE SCALE GENOMIC DNA]</scope>
</reference>
<proteinExistence type="predicted"/>
<organism evidence="2 3">
    <name type="scientific">Litomosoides sigmodontis</name>
    <name type="common">Filarial nematode worm</name>
    <dbReference type="NCBI Taxonomy" id="42156"/>
    <lineage>
        <taxon>Eukaryota</taxon>
        <taxon>Metazoa</taxon>
        <taxon>Ecdysozoa</taxon>
        <taxon>Nematoda</taxon>
        <taxon>Chromadorea</taxon>
        <taxon>Rhabditida</taxon>
        <taxon>Spirurina</taxon>
        <taxon>Spiruromorpha</taxon>
        <taxon>Filarioidea</taxon>
        <taxon>Onchocercidae</taxon>
        <taxon>Litomosoides</taxon>
    </lineage>
</organism>
<feature type="transmembrane region" description="Helical" evidence="1">
    <location>
        <begin position="64"/>
        <end position="83"/>
    </location>
</feature>
<keyword evidence="3" id="KW-1185">Reference proteome</keyword>
<protein>
    <submittedName>
        <fullName evidence="2">Uncharacterized protein</fullName>
    </submittedName>
</protein>
<name>A0A3P6TMH8_LITSI</name>
<keyword evidence="1" id="KW-0472">Membrane</keyword>
<sequence length="136" mass="15443">MNGKEIEYLTKLDESIVEAMSDETIGFAENANASVKELESVPNYLFYKNEQQHAILNTFSKIDAGLMLTAVLAIVISCVMVAIEIRNYKLYQTAKNKPVKLVLTREFLERIRIDRYKARQPGTPAFNVPGNWPIAF</sequence>